<dbReference type="PANTHER" id="PTHR11709">
    <property type="entry name" value="MULTI-COPPER OXIDASE"/>
    <property type="match status" value="1"/>
</dbReference>
<dbReference type="AlphaFoldDB" id="A0A4Q9R867"/>
<dbReference type="CDD" id="cd13853">
    <property type="entry name" value="CuRO_1_Tth-MCO_like"/>
    <property type="match status" value="1"/>
</dbReference>
<keyword evidence="2" id="KW-0560">Oxidoreductase</keyword>
<dbReference type="InterPro" id="IPR033138">
    <property type="entry name" value="Cu_oxidase_CS"/>
</dbReference>
<dbReference type="InterPro" id="IPR011706">
    <property type="entry name" value="Cu-oxidase_C"/>
</dbReference>
<reference evidence="6 7" key="1">
    <citation type="submission" date="2018-06" db="EMBL/GenBank/DDBJ databases">
        <title>Three novel Pseudomonas species isolated from symptomatic oak.</title>
        <authorList>
            <person name="Bueno-Gonzalez V."/>
            <person name="Brady C."/>
        </authorList>
    </citation>
    <scope>NUCLEOTIDE SEQUENCE [LARGE SCALE GENOMIC DNA]</scope>
    <source>
        <strain evidence="6 7">P17C</strain>
    </source>
</reference>
<dbReference type="RefSeq" id="WP_131184048.1">
    <property type="nucleotide sequence ID" value="NZ_QJUO01000009.1"/>
</dbReference>
<evidence type="ECO:0000256" key="1">
    <source>
        <dbReference type="ARBA" id="ARBA00022723"/>
    </source>
</evidence>
<gene>
    <name evidence="6" type="ORF">DNJ96_10935</name>
</gene>
<dbReference type="InterPro" id="IPR011707">
    <property type="entry name" value="Cu-oxidase-like_N"/>
</dbReference>
<keyword evidence="7" id="KW-1185">Reference proteome</keyword>
<dbReference type="SUPFAM" id="SSF49503">
    <property type="entry name" value="Cupredoxins"/>
    <property type="match status" value="3"/>
</dbReference>
<dbReference type="PROSITE" id="PS00079">
    <property type="entry name" value="MULTICOPPER_OXIDASE1"/>
    <property type="match status" value="1"/>
</dbReference>
<name>A0A4Q9R867_9GAMM</name>
<dbReference type="PROSITE" id="PS00080">
    <property type="entry name" value="MULTICOPPER_OXIDASE2"/>
    <property type="match status" value="1"/>
</dbReference>
<feature type="domain" description="Plastocyanin-like" evidence="5">
    <location>
        <begin position="144"/>
        <end position="215"/>
    </location>
</feature>
<dbReference type="EMBL" id="QJUP01000013">
    <property type="protein sequence ID" value="TBU96284.1"/>
    <property type="molecule type" value="Genomic_DNA"/>
</dbReference>
<dbReference type="Gene3D" id="2.60.40.420">
    <property type="entry name" value="Cupredoxins - blue copper proteins"/>
    <property type="match status" value="3"/>
</dbReference>
<protein>
    <submittedName>
        <fullName evidence="6">L-ascorbate oxidase</fullName>
    </submittedName>
</protein>
<evidence type="ECO:0000259" key="4">
    <source>
        <dbReference type="Pfam" id="PF07731"/>
    </source>
</evidence>
<dbReference type="OrthoDB" id="9757546at2"/>
<dbReference type="PANTHER" id="PTHR11709:SF518">
    <property type="entry name" value="MULTICOPPER OXIDASE"/>
    <property type="match status" value="1"/>
</dbReference>
<dbReference type="GO" id="GO:0016491">
    <property type="term" value="F:oxidoreductase activity"/>
    <property type="evidence" value="ECO:0007669"/>
    <property type="project" value="UniProtKB-KW"/>
</dbReference>
<evidence type="ECO:0000256" key="3">
    <source>
        <dbReference type="SAM" id="MobiDB-lite"/>
    </source>
</evidence>
<dbReference type="GO" id="GO:0005507">
    <property type="term" value="F:copper ion binding"/>
    <property type="evidence" value="ECO:0007669"/>
    <property type="project" value="InterPro"/>
</dbReference>
<keyword evidence="1" id="KW-0479">Metal-binding</keyword>
<evidence type="ECO:0000313" key="7">
    <source>
        <dbReference type="Proteomes" id="UP000292639"/>
    </source>
</evidence>
<evidence type="ECO:0000259" key="5">
    <source>
        <dbReference type="Pfam" id="PF07732"/>
    </source>
</evidence>
<dbReference type="Proteomes" id="UP000292639">
    <property type="component" value="Unassembled WGS sequence"/>
</dbReference>
<evidence type="ECO:0000313" key="6">
    <source>
        <dbReference type="EMBL" id="TBU96284.1"/>
    </source>
</evidence>
<dbReference type="CDD" id="cd13900">
    <property type="entry name" value="CuRO_3_Tth-MCO_like"/>
    <property type="match status" value="1"/>
</dbReference>
<sequence>MALMDSPRRTPALGISLGIFALTLSPNGWAEELALATVSDPPKLESRDRQASSPNLLSQPGGAHLQLRVQQTPGELYNPASGRREQVNLRSYQGPQVDPSTPFISPTIEVQPGETARISLSNELAADATCNREGGDINQPHCFNGTNLHAHGLWVSPAGNSDNVLLSINPGVQFEYEYNIPSDHPAGTFWYHTHLHGSTALQVSSGMAGALIVRGNRLPDGNSNGDLDTLLKPTATQPFRERLVVLQQIQYACRDQDNSIKRNPDKTYRCDPGDVGTIDDYDLFGPGEWATSGRYTSINGRVLPLFTEATSGQVERWRVIHGGVRDTISLQFRKLQSNELPATLDLATQRSLLQQQCAGKPLPQHRVAADGLTLAEVQTSEQTVYQPGYRWDTLMVFPEPGIYCVIDAATPAAASVDRNGLSPALLGFVQVAQGGSVQGDSRRYLTNALLEAAKANIPGQVAASVAKDLENGLKLTRFVPHPTIQDDELTGSQTLTFNIVNDPDGNGFRFEVNDQSFQPGRIDRSLTLGDVEEWTLNSRTVGHPFHIHVNPFQIVKILDPDGKDVSAPGAVDRQGEDIDTQYAGLKGVWKDTLWVKNLGGELKVDPPLPPSRPYTLVVRTRYQRYIGDFVLHCHILDHEDQGMMQLVRIGLPGGDAHGH</sequence>
<dbReference type="InterPro" id="IPR008972">
    <property type="entry name" value="Cupredoxin"/>
</dbReference>
<dbReference type="InterPro" id="IPR045087">
    <property type="entry name" value="Cu-oxidase_fam"/>
</dbReference>
<organism evidence="6 7">
    <name type="scientific">Stutzerimonas kirkiae</name>
    <dbReference type="NCBI Taxonomy" id="2211392"/>
    <lineage>
        <taxon>Bacteria</taxon>
        <taxon>Pseudomonadati</taxon>
        <taxon>Pseudomonadota</taxon>
        <taxon>Gammaproteobacteria</taxon>
        <taxon>Pseudomonadales</taxon>
        <taxon>Pseudomonadaceae</taxon>
        <taxon>Stutzerimonas</taxon>
    </lineage>
</organism>
<dbReference type="Pfam" id="PF07731">
    <property type="entry name" value="Cu-oxidase_2"/>
    <property type="match status" value="1"/>
</dbReference>
<comment type="caution">
    <text evidence="6">The sequence shown here is derived from an EMBL/GenBank/DDBJ whole genome shotgun (WGS) entry which is preliminary data.</text>
</comment>
<accession>A0A4Q9R867</accession>
<feature type="region of interest" description="Disordered" evidence="3">
    <location>
        <begin position="41"/>
        <end position="61"/>
    </location>
</feature>
<feature type="domain" description="Plastocyanin-like" evidence="4">
    <location>
        <begin position="505"/>
        <end position="646"/>
    </location>
</feature>
<proteinExistence type="predicted"/>
<evidence type="ECO:0000256" key="2">
    <source>
        <dbReference type="ARBA" id="ARBA00023002"/>
    </source>
</evidence>
<dbReference type="InterPro" id="IPR002355">
    <property type="entry name" value="Cu_oxidase_Cu_BS"/>
</dbReference>
<dbReference type="Pfam" id="PF07732">
    <property type="entry name" value="Cu-oxidase_3"/>
    <property type="match status" value="1"/>
</dbReference>